<evidence type="ECO:0000256" key="10">
    <source>
        <dbReference type="SAM" id="MobiDB-lite"/>
    </source>
</evidence>
<dbReference type="AlphaFoldDB" id="A0AAD6V2X0"/>
<dbReference type="GO" id="GO:0000027">
    <property type="term" value="P:ribosomal large subunit assembly"/>
    <property type="evidence" value="ECO:0007669"/>
    <property type="project" value="TreeGrafter"/>
</dbReference>
<proteinExistence type="inferred from homology"/>
<evidence type="ECO:0000256" key="5">
    <source>
        <dbReference type="ARBA" id="ARBA00022722"/>
    </source>
</evidence>
<name>A0AAD6V2X0_9AGAR</name>
<keyword evidence="4" id="KW-0698">rRNA processing</keyword>
<dbReference type="FunFam" id="3.30.420.10:FF:000007">
    <property type="entry name" value="Interferon-stimulated exonuclease gene 20"/>
    <property type="match status" value="1"/>
</dbReference>
<evidence type="ECO:0000256" key="3">
    <source>
        <dbReference type="ARBA" id="ARBA00016937"/>
    </source>
</evidence>
<dbReference type="GO" id="GO:0008408">
    <property type="term" value="F:3'-5' exonuclease activity"/>
    <property type="evidence" value="ECO:0007669"/>
    <property type="project" value="InterPro"/>
</dbReference>
<feature type="region of interest" description="Disordered" evidence="10">
    <location>
        <begin position="263"/>
        <end position="370"/>
    </location>
</feature>
<comment type="function">
    <text evidence="9">Exoribonuclease involved in ribosome biosynthesis. Involved in the processing of ITS1, the internal transcribed spacer localized between the 18S and 5.8S rRNAs.</text>
</comment>
<dbReference type="GO" id="GO:0003676">
    <property type="term" value="F:nucleic acid binding"/>
    <property type="evidence" value="ECO:0007669"/>
    <property type="project" value="InterPro"/>
</dbReference>
<dbReference type="InterPro" id="IPR036397">
    <property type="entry name" value="RNaseH_sf"/>
</dbReference>
<reference evidence="12" key="1">
    <citation type="submission" date="2023-03" db="EMBL/GenBank/DDBJ databases">
        <title>Massive genome expansion in bonnet fungi (Mycena s.s.) driven by repeated elements and novel gene families across ecological guilds.</title>
        <authorList>
            <consortium name="Lawrence Berkeley National Laboratory"/>
            <person name="Harder C.B."/>
            <person name="Miyauchi S."/>
            <person name="Viragh M."/>
            <person name="Kuo A."/>
            <person name="Thoen E."/>
            <person name="Andreopoulos B."/>
            <person name="Lu D."/>
            <person name="Skrede I."/>
            <person name="Drula E."/>
            <person name="Henrissat B."/>
            <person name="Morin E."/>
            <person name="Kohler A."/>
            <person name="Barry K."/>
            <person name="LaButti K."/>
            <person name="Morin E."/>
            <person name="Salamov A."/>
            <person name="Lipzen A."/>
            <person name="Mereny Z."/>
            <person name="Hegedus B."/>
            <person name="Baldrian P."/>
            <person name="Stursova M."/>
            <person name="Weitz H."/>
            <person name="Taylor A."/>
            <person name="Grigoriev I.V."/>
            <person name="Nagy L.G."/>
            <person name="Martin F."/>
            <person name="Kauserud H."/>
        </authorList>
    </citation>
    <scope>NUCLEOTIDE SEQUENCE</scope>
    <source>
        <strain evidence="12">9144</strain>
    </source>
</reference>
<organism evidence="12 13">
    <name type="scientific">Mycena pura</name>
    <dbReference type="NCBI Taxonomy" id="153505"/>
    <lineage>
        <taxon>Eukaryota</taxon>
        <taxon>Fungi</taxon>
        <taxon>Dikarya</taxon>
        <taxon>Basidiomycota</taxon>
        <taxon>Agaricomycotina</taxon>
        <taxon>Agaricomycetes</taxon>
        <taxon>Agaricomycetidae</taxon>
        <taxon>Agaricales</taxon>
        <taxon>Marasmiineae</taxon>
        <taxon>Mycenaceae</taxon>
        <taxon>Mycena</taxon>
    </lineage>
</organism>
<evidence type="ECO:0000313" key="13">
    <source>
        <dbReference type="Proteomes" id="UP001219525"/>
    </source>
</evidence>
<comment type="similarity">
    <text evidence="2">Belongs to the REXO4 family.</text>
</comment>
<dbReference type="InterPro" id="IPR013520">
    <property type="entry name" value="Ribonucl_H"/>
</dbReference>
<sequence length="370" mass="40463">MSKKPAESSAKPSRLPPSSNWLALQKSLKPARKKEHQDFPRKRRKIDHSPSPSARATSAIMQASDTAEEATTEARKNGESLPALRKMIFGNVEYVDAQQQPGKYLALDCEMVGVGPEGAESSLARVSLVNYHGAVQLDEFVRQRERVVDYRTEFSGVRETDMVNAKPFDQVQQQVAALLDGRILVGHAVYNDLKALLLAHPWPQTRDTQHYAGRFKVAKSKHVALRHLVKQELDVTIQGGEHSSVTDARATMAVFRLHRKEWEKGSAPLPASQKRAREHTEEEQEEQEEEEDVHAGAGKKGAKTRARLPGGGRKGVSSGLSTIVRRSGRGASAPGNEEKSKGGGKSGGGGGTQWWKELGGAGRSKGSMRL</sequence>
<dbReference type="Pfam" id="PF00929">
    <property type="entry name" value="RNase_T"/>
    <property type="match status" value="1"/>
</dbReference>
<accession>A0AAD6V2X0</accession>
<keyword evidence="6" id="KW-0378">Hydrolase</keyword>
<feature type="domain" description="Exonuclease" evidence="11">
    <location>
        <begin position="103"/>
        <end position="264"/>
    </location>
</feature>
<evidence type="ECO:0000256" key="2">
    <source>
        <dbReference type="ARBA" id="ARBA00010489"/>
    </source>
</evidence>
<dbReference type="PANTHER" id="PTHR12801:SF45">
    <property type="entry name" value="RNA EXONUCLEASE 4"/>
    <property type="match status" value="1"/>
</dbReference>
<evidence type="ECO:0000313" key="12">
    <source>
        <dbReference type="EMBL" id="KAJ7201086.1"/>
    </source>
</evidence>
<protein>
    <recommendedName>
        <fullName evidence="3">RNA exonuclease 4</fullName>
    </recommendedName>
</protein>
<dbReference type="CDD" id="cd06144">
    <property type="entry name" value="REX4_like"/>
    <property type="match status" value="1"/>
</dbReference>
<dbReference type="Proteomes" id="UP001219525">
    <property type="component" value="Unassembled WGS sequence"/>
</dbReference>
<dbReference type="SUPFAM" id="SSF53098">
    <property type="entry name" value="Ribonuclease H-like"/>
    <property type="match status" value="1"/>
</dbReference>
<dbReference type="GO" id="GO:0005634">
    <property type="term" value="C:nucleus"/>
    <property type="evidence" value="ECO:0007669"/>
    <property type="project" value="UniProtKB-SubCell"/>
</dbReference>
<feature type="compositionally biased region" description="Polar residues" evidence="10">
    <location>
        <begin position="50"/>
        <end position="65"/>
    </location>
</feature>
<evidence type="ECO:0000256" key="1">
    <source>
        <dbReference type="ARBA" id="ARBA00004123"/>
    </source>
</evidence>
<comment type="subcellular location">
    <subcellularLocation>
        <location evidence="1">Nucleus</location>
    </subcellularLocation>
</comment>
<keyword evidence="7" id="KW-0269">Exonuclease</keyword>
<dbReference type="Gene3D" id="3.30.420.10">
    <property type="entry name" value="Ribonuclease H-like superfamily/Ribonuclease H"/>
    <property type="match status" value="1"/>
</dbReference>
<evidence type="ECO:0000256" key="6">
    <source>
        <dbReference type="ARBA" id="ARBA00022801"/>
    </source>
</evidence>
<gene>
    <name evidence="12" type="ORF">GGX14DRAFT_659037</name>
</gene>
<evidence type="ECO:0000256" key="9">
    <source>
        <dbReference type="ARBA" id="ARBA00025599"/>
    </source>
</evidence>
<comment type="caution">
    <text evidence="12">The sequence shown here is derived from an EMBL/GenBank/DDBJ whole genome shotgun (WGS) entry which is preliminary data.</text>
</comment>
<evidence type="ECO:0000256" key="8">
    <source>
        <dbReference type="ARBA" id="ARBA00023242"/>
    </source>
</evidence>
<feature type="region of interest" description="Disordered" evidence="10">
    <location>
        <begin position="1"/>
        <end position="78"/>
    </location>
</feature>
<dbReference type="InterPro" id="IPR037431">
    <property type="entry name" value="REX4_DEDDh_dom"/>
</dbReference>
<dbReference type="SMART" id="SM00479">
    <property type="entry name" value="EXOIII"/>
    <property type="match status" value="1"/>
</dbReference>
<evidence type="ECO:0000256" key="7">
    <source>
        <dbReference type="ARBA" id="ARBA00022839"/>
    </source>
</evidence>
<keyword evidence="8" id="KW-0539">Nucleus</keyword>
<dbReference type="PANTHER" id="PTHR12801">
    <property type="entry name" value="RNA EXONUCLEASE REXO1 / RECO3 FAMILY MEMBER-RELATED"/>
    <property type="match status" value="1"/>
</dbReference>
<dbReference type="GO" id="GO:0006364">
    <property type="term" value="P:rRNA processing"/>
    <property type="evidence" value="ECO:0007669"/>
    <property type="project" value="UniProtKB-KW"/>
</dbReference>
<dbReference type="InterPro" id="IPR012337">
    <property type="entry name" value="RNaseH-like_sf"/>
</dbReference>
<keyword evidence="5" id="KW-0540">Nuclease</keyword>
<evidence type="ECO:0000256" key="4">
    <source>
        <dbReference type="ARBA" id="ARBA00022552"/>
    </source>
</evidence>
<feature type="compositionally biased region" description="Acidic residues" evidence="10">
    <location>
        <begin position="281"/>
        <end position="292"/>
    </location>
</feature>
<feature type="compositionally biased region" description="Gly residues" evidence="10">
    <location>
        <begin position="343"/>
        <end position="352"/>
    </location>
</feature>
<keyword evidence="13" id="KW-1185">Reference proteome</keyword>
<dbReference type="InterPro" id="IPR047021">
    <property type="entry name" value="REXO1/3/4-like"/>
</dbReference>
<dbReference type="EMBL" id="JARJCW010000060">
    <property type="protein sequence ID" value="KAJ7201086.1"/>
    <property type="molecule type" value="Genomic_DNA"/>
</dbReference>
<evidence type="ECO:0000259" key="11">
    <source>
        <dbReference type="SMART" id="SM00479"/>
    </source>
</evidence>